<name>A0ACB7Y9F3_9ERIC</name>
<gene>
    <name evidence="1" type="ORF">Vadar_021812</name>
</gene>
<proteinExistence type="predicted"/>
<comment type="caution">
    <text evidence="1">The sequence shown here is derived from an EMBL/GenBank/DDBJ whole genome shotgun (WGS) entry which is preliminary data.</text>
</comment>
<organism evidence="1 2">
    <name type="scientific">Vaccinium darrowii</name>
    <dbReference type="NCBI Taxonomy" id="229202"/>
    <lineage>
        <taxon>Eukaryota</taxon>
        <taxon>Viridiplantae</taxon>
        <taxon>Streptophyta</taxon>
        <taxon>Embryophyta</taxon>
        <taxon>Tracheophyta</taxon>
        <taxon>Spermatophyta</taxon>
        <taxon>Magnoliopsida</taxon>
        <taxon>eudicotyledons</taxon>
        <taxon>Gunneridae</taxon>
        <taxon>Pentapetalae</taxon>
        <taxon>asterids</taxon>
        <taxon>Ericales</taxon>
        <taxon>Ericaceae</taxon>
        <taxon>Vaccinioideae</taxon>
        <taxon>Vaccinieae</taxon>
        <taxon>Vaccinium</taxon>
    </lineage>
</organism>
<evidence type="ECO:0000313" key="2">
    <source>
        <dbReference type="Proteomes" id="UP000828048"/>
    </source>
</evidence>
<protein>
    <submittedName>
        <fullName evidence="1">Uncharacterized protein</fullName>
    </submittedName>
</protein>
<dbReference type="Proteomes" id="UP000828048">
    <property type="component" value="Chromosome 7"/>
</dbReference>
<reference evidence="1 2" key="1">
    <citation type="journal article" date="2021" name="Hortic Res">
        <title>High-quality reference genome and annotation aids understanding of berry development for evergreen blueberry (Vaccinium darrowii).</title>
        <authorList>
            <person name="Yu J."/>
            <person name="Hulse-Kemp A.M."/>
            <person name="Babiker E."/>
            <person name="Staton M."/>
        </authorList>
    </citation>
    <scope>NUCLEOTIDE SEQUENCE [LARGE SCALE GENOMIC DNA]</scope>
    <source>
        <strain evidence="2">cv. NJ 8807/NJ 8810</strain>
        <tissue evidence="1">Young leaf</tissue>
    </source>
</reference>
<keyword evidence="2" id="KW-1185">Reference proteome</keyword>
<accession>A0ACB7Y9F3</accession>
<dbReference type="EMBL" id="CM037157">
    <property type="protein sequence ID" value="KAH7849704.1"/>
    <property type="molecule type" value="Genomic_DNA"/>
</dbReference>
<sequence>METKQKTIGCSVHLLTAILFGVSVLGIFFTARESKLEVLDDEKDGKGAKCNFFEGKWVYDEGNSSNYPPLYKGQECSFMDDGMACEKFGRKDLSYLHWRWQPHQCDLPRFNAKAMLEMLRGKRLVFVGDSLNRNQWVSMVCLVEASIPLAQKSVHFELNGSLATFQAPEYNASIDFYWAPLLVESNCDDPWDHRIQERIVRVQTIEKHARHWTDADILVFNSYIWWRSKVKIQWGSFESPDEVDDKLDELRIYEMAMKTWSEWLETHVNRTKTKLFFVSMSPAHDRGEEWLKPADENCYNETEPISKEGYWGRGSDPNMMRIVEKSIFELGKKGLEVQILNITQLSEYRKDAHSSIYRKHWDPLTKEQLAKPQTYADCIHWCLPGVPDVWNEFLYAYLLHY</sequence>
<evidence type="ECO:0000313" key="1">
    <source>
        <dbReference type="EMBL" id="KAH7849704.1"/>
    </source>
</evidence>